<dbReference type="eggNOG" id="COG3685">
    <property type="taxonomic scope" value="Bacteria"/>
</dbReference>
<dbReference type="InterPro" id="IPR009078">
    <property type="entry name" value="Ferritin-like_SF"/>
</dbReference>
<reference evidence="1" key="1">
    <citation type="submission" date="2021-02" db="EMBL/GenBank/DDBJ databases">
        <title>Genomic Encyclopedia of Type Strains, Phase IV (KMG-V): Genome sequencing to study the core and pangenomes of soil and plant-associated prokaryotes.</title>
        <authorList>
            <person name="Whitman W."/>
        </authorList>
    </citation>
    <scope>NUCLEOTIDE SEQUENCE</scope>
    <source>
        <strain evidence="1">USDA 406</strain>
    </source>
</reference>
<dbReference type="InterPro" id="IPR047114">
    <property type="entry name" value="YciF"/>
</dbReference>
<dbReference type="SUPFAM" id="SSF47240">
    <property type="entry name" value="Ferritin-like"/>
    <property type="match status" value="1"/>
</dbReference>
<dbReference type="Proteomes" id="UP000673383">
    <property type="component" value="Unassembled WGS sequence"/>
</dbReference>
<evidence type="ECO:0000313" key="1">
    <source>
        <dbReference type="EMBL" id="MBP1298038.1"/>
    </source>
</evidence>
<dbReference type="InterPro" id="IPR010287">
    <property type="entry name" value="DUF892_YciF-like"/>
</dbReference>
<dbReference type="OrthoDB" id="9795056at2"/>
<organism evidence="1 2">
    <name type="scientific">Bradyrhizobium elkanii</name>
    <dbReference type="NCBI Taxonomy" id="29448"/>
    <lineage>
        <taxon>Bacteria</taxon>
        <taxon>Pseudomonadati</taxon>
        <taxon>Pseudomonadota</taxon>
        <taxon>Alphaproteobacteria</taxon>
        <taxon>Hyphomicrobiales</taxon>
        <taxon>Nitrobacteraceae</taxon>
        <taxon>Bradyrhizobium</taxon>
    </lineage>
</organism>
<dbReference type="EMBL" id="JAFICZ010000001">
    <property type="protein sequence ID" value="MBP1298038.1"/>
    <property type="molecule type" value="Genomic_DNA"/>
</dbReference>
<dbReference type="AlphaFoldDB" id="A0A1E3ENW6"/>
<dbReference type="InterPro" id="IPR012347">
    <property type="entry name" value="Ferritin-like"/>
</dbReference>
<dbReference type="Pfam" id="PF05974">
    <property type="entry name" value="DUF892"/>
    <property type="match status" value="1"/>
</dbReference>
<protein>
    <submittedName>
        <fullName evidence="1">Ferritin-like metal-binding protein YciE</fullName>
    </submittedName>
</protein>
<name>A0A1E3ENW6_BRAEL</name>
<sequence length="164" mass="18028">MKITSFKDMYVAELQELASVEEQLAVALARMAEIASHPSLKDAFSRHHRETIVQGERLKSLLRMHGADPLEHTDQAMQALIHETAKMVSLLPDDNLRDAGLVASAQKLAHYEIAAYGSAAALAGQLNLRDDQRLLHDSLDEERHVDTLLTALAKGEINQDALAA</sequence>
<dbReference type="PANTHER" id="PTHR30565:SF9">
    <property type="entry name" value="PROTEIN YCIF"/>
    <property type="match status" value="1"/>
</dbReference>
<dbReference type="RefSeq" id="WP_038379994.1">
    <property type="nucleotide sequence ID" value="NZ_CP126032.1"/>
</dbReference>
<accession>A0A1E3ENW6</accession>
<gene>
    <name evidence="1" type="ORF">JOH49_007791</name>
</gene>
<proteinExistence type="predicted"/>
<evidence type="ECO:0000313" key="2">
    <source>
        <dbReference type="Proteomes" id="UP000673383"/>
    </source>
</evidence>
<comment type="caution">
    <text evidence="1">The sequence shown here is derived from an EMBL/GenBank/DDBJ whole genome shotgun (WGS) entry which is preliminary data.</text>
</comment>
<dbReference type="PANTHER" id="PTHR30565">
    <property type="entry name" value="PROTEIN YCIF"/>
    <property type="match status" value="1"/>
</dbReference>
<dbReference type="Gene3D" id="1.20.1260.10">
    <property type="match status" value="1"/>
</dbReference>